<proteinExistence type="predicted"/>
<dbReference type="InterPro" id="IPR006221">
    <property type="entry name" value="TrpG/PapA_dom"/>
</dbReference>
<evidence type="ECO:0000256" key="4">
    <source>
        <dbReference type="ARBA" id="ARBA00022962"/>
    </source>
</evidence>
<dbReference type="PANTHER" id="PTHR43418">
    <property type="entry name" value="MULTIFUNCTIONAL TRYPTOPHAN BIOSYNTHESIS PROTEIN-RELATED"/>
    <property type="match status" value="1"/>
</dbReference>
<dbReference type="InterPro" id="IPR029062">
    <property type="entry name" value="Class_I_gatase-like"/>
</dbReference>
<dbReference type="InterPro" id="IPR017926">
    <property type="entry name" value="GATASE"/>
</dbReference>
<dbReference type="PROSITE" id="PS51273">
    <property type="entry name" value="GATASE_TYPE_1"/>
    <property type="match status" value="1"/>
</dbReference>
<dbReference type="FunFam" id="3.40.50.880:FF:000003">
    <property type="entry name" value="Anthranilate synthase component II"/>
    <property type="match status" value="1"/>
</dbReference>
<feature type="domain" description="Glutamine amidotransferase" evidence="8">
    <location>
        <begin position="4"/>
        <end position="188"/>
    </location>
</feature>
<dbReference type="EC" id="4.1.3.27" evidence="2"/>
<evidence type="ECO:0000313" key="11">
    <source>
        <dbReference type="Proteomes" id="UP000716004"/>
    </source>
</evidence>
<dbReference type="InterPro" id="IPR050472">
    <property type="entry name" value="Anth_synth/Amidotransfase"/>
</dbReference>
<evidence type="ECO:0000313" key="9">
    <source>
        <dbReference type="EMBL" id="MBX8631682.1"/>
    </source>
</evidence>
<dbReference type="PANTHER" id="PTHR43418:SF4">
    <property type="entry name" value="MULTIFUNCTIONAL TRYPTOPHAN BIOSYNTHESIS PROTEIN"/>
    <property type="match status" value="1"/>
</dbReference>
<dbReference type="Pfam" id="PF00117">
    <property type="entry name" value="GATase"/>
    <property type="match status" value="1"/>
</dbReference>
<dbReference type="PRINTS" id="PR00097">
    <property type="entry name" value="ANTSNTHASEII"/>
</dbReference>
<dbReference type="GO" id="GO:0000162">
    <property type="term" value="P:L-tryptophan biosynthetic process"/>
    <property type="evidence" value="ECO:0007669"/>
    <property type="project" value="UniProtKB-KW"/>
</dbReference>
<dbReference type="Proteomes" id="UP000750197">
    <property type="component" value="Unassembled WGS sequence"/>
</dbReference>
<dbReference type="AlphaFoldDB" id="A0A8J7YJ50"/>
<dbReference type="EMBL" id="JAGVSJ010000007">
    <property type="protein sequence ID" value="MBX8631682.1"/>
    <property type="molecule type" value="Genomic_DNA"/>
</dbReference>
<name>A0A8J7YJ50_9ARCH</name>
<dbReference type="CDD" id="cd01743">
    <property type="entry name" value="GATase1_Anthranilate_Synthase"/>
    <property type="match status" value="1"/>
</dbReference>
<keyword evidence="3" id="KW-0822">Tryptophan biosynthesis</keyword>
<dbReference type="Proteomes" id="UP000716004">
    <property type="component" value="Unassembled WGS sequence"/>
</dbReference>
<dbReference type="PRINTS" id="PR00099">
    <property type="entry name" value="CPSGATASE"/>
</dbReference>
<keyword evidence="6" id="KW-0456">Lyase</keyword>
<dbReference type="NCBIfam" id="TIGR00566">
    <property type="entry name" value="trpG_papA"/>
    <property type="match status" value="1"/>
</dbReference>
<dbReference type="SUPFAM" id="SSF52317">
    <property type="entry name" value="Class I glutamine amidotransferase-like"/>
    <property type="match status" value="1"/>
</dbReference>
<keyword evidence="4" id="KW-0315">Glutamine amidotransferase</keyword>
<dbReference type="EMBL" id="JAHEAC010000023">
    <property type="protein sequence ID" value="MBX8643849.1"/>
    <property type="molecule type" value="Genomic_DNA"/>
</dbReference>
<protein>
    <recommendedName>
        <fullName evidence="2">anthranilate synthase</fullName>
        <ecNumber evidence="2">4.1.3.27</ecNumber>
    </recommendedName>
</protein>
<evidence type="ECO:0000256" key="3">
    <source>
        <dbReference type="ARBA" id="ARBA00022822"/>
    </source>
</evidence>
<keyword evidence="5" id="KW-0057">Aromatic amino acid biosynthesis</keyword>
<dbReference type="PRINTS" id="PR00096">
    <property type="entry name" value="GATASE"/>
</dbReference>
<sequence>MKLLLIDNYDSFSYNLYQLLGELRIEVQVYRNDALTLRDIRALDADGIVISPGPGNPSSKRYFGVGLSVIREMGKEIPILGVCLGHQGIAHAFGGRVIHAQRVMHGKTSSISHNGEGIFSGIDSPTVGGRYHSLIVEKETLPKCLEITAISESGEIMALRHSEHEIHGIQFHPESILTPEGRKILRNFRDIVKGI</sequence>
<dbReference type="GO" id="GO:0004049">
    <property type="term" value="F:anthranilate synthase activity"/>
    <property type="evidence" value="ECO:0007669"/>
    <property type="project" value="UniProtKB-EC"/>
</dbReference>
<evidence type="ECO:0000256" key="2">
    <source>
        <dbReference type="ARBA" id="ARBA00012266"/>
    </source>
</evidence>
<evidence type="ECO:0000256" key="5">
    <source>
        <dbReference type="ARBA" id="ARBA00023141"/>
    </source>
</evidence>
<reference evidence="9" key="1">
    <citation type="submission" date="2021-04" db="EMBL/GenBank/DDBJ databases">
        <title>Genomic insights into ecological role and evolution of a novel Thermoplasmata order Candidatus Sysuiplasmatales.</title>
        <authorList>
            <person name="Yuan Y."/>
        </authorList>
    </citation>
    <scope>NUCLEOTIDE SEQUENCE</scope>
    <source>
        <strain evidence="10">TUT19-bin139</strain>
        <strain evidence="9">YP2-bin.285</strain>
    </source>
</reference>
<evidence type="ECO:0000256" key="1">
    <source>
        <dbReference type="ARBA" id="ARBA00004873"/>
    </source>
</evidence>
<gene>
    <name evidence="9" type="ORF">J9259_04070</name>
    <name evidence="10" type="ORF">KIY12_03895</name>
</gene>
<evidence type="ECO:0000259" key="8">
    <source>
        <dbReference type="Pfam" id="PF00117"/>
    </source>
</evidence>
<evidence type="ECO:0000256" key="6">
    <source>
        <dbReference type="ARBA" id="ARBA00023239"/>
    </source>
</evidence>
<accession>A0A8J7YJ50</accession>
<comment type="pathway">
    <text evidence="1">Amino-acid biosynthesis; L-tryptophan biosynthesis; L-tryptophan from chorismate: step 1/5.</text>
</comment>
<comment type="caution">
    <text evidence="9">The sequence shown here is derived from an EMBL/GenBank/DDBJ whole genome shotgun (WGS) entry which is preliminary data.</text>
</comment>
<organism evidence="9 11">
    <name type="scientific">Candidatus Sysuiplasma superficiale</name>
    <dbReference type="NCBI Taxonomy" id="2823368"/>
    <lineage>
        <taxon>Archaea</taxon>
        <taxon>Methanobacteriati</taxon>
        <taxon>Thermoplasmatota</taxon>
        <taxon>Thermoplasmata</taxon>
        <taxon>Candidatus Sysuiplasmatales</taxon>
        <taxon>Candidatus Sysuiplasmataceae</taxon>
        <taxon>Candidatus Sysuiplasma</taxon>
    </lineage>
</organism>
<dbReference type="GO" id="GO:0005829">
    <property type="term" value="C:cytosol"/>
    <property type="evidence" value="ECO:0007669"/>
    <property type="project" value="TreeGrafter"/>
</dbReference>
<dbReference type="Gene3D" id="3.40.50.880">
    <property type="match status" value="1"/>
</dbReference>
<evidence type="ECO:0000256" key="7">
    <source>
        <dbReference type="ARBA" id="ARBA00047683"/>
    </source>
</evidence>
<comment type="catalytic activity">
    <reaction evidence="7">
        <text>chorismate + L-glutamine = anthranilate + pyruvate + L-glutamate + H(+)</text>
        <dbReference type="Rhea" id="RHEA:21732"/>
        <dbReference type="ChEBI" id="CHEBI:15361"/>
        <dbReference type="ChEBI" id="CHEBI:15378"/>
        <dbReference type="ChEBI" id="CHEBI:16567"/>
        <dbReference type="ChEBI" id="CHEBI:29748"/>
        <dbReference type="ChEBI" id="CHEBI:29985"/>
        <dbReference type="ChEBI" id="CHEBI:58359"/>
        <dbReference type="EC" id="4.1.3.27"/>
    </reaction>
</comment>
<keyword evidence="3" id="KW-0028">Amino-acid biosynthesis</keyword>
<evidence type="ECO:0000313" key="10">
    <source>
        <dbReference type="EMBL" id="MBX8643849.1"/>
    </source>
</evidence>